<dbReference type="EMBL" id="JAGPNK010000042">
    <property type="protein sequence ID" value="KAH7303025.1"/>
    <property type="molecule type" value="Genomic_DNA"/>
</dbReference>
<gene>
    <name evidence="2" type="ORF">B0I35DRAFT_447371</name>
</gene>
<evidence type="ECO:0000313" key="3">
    <source>
        <dbReference type="Proteomes" id="UP000813444"/>
    </source>
</evidence>
<dbReference type="OrthoDB" id="5098610at2759"/>
<keyword evidence="1" id="KW-1133">Transmembrane helix</keyword>
<proteinExistence type="predicted"/>
<name>A0A8K0WJK2_9HYPO</name>
<evidence type="ECO:0000256" key="1">
    <source>
        <dbReference type="SAM" id="Phobius"/>
    </source>
</evidence>
<feature type="transmembrane region" description="Helical" evidence="1">
    <location>
        <begin position="161"/>
        <end position="180"/>
    </location>
</feature>
<organism evidence="2 3">
    <name type="scientific">Stachybotrys elegans</name>
    <dbReference type="NCBI Taxonomy" id="80388"/>
    <lineage>
        <taxon>Eukaryota</taxon>
        <taxon>Fungi</taxon>
        <taxon>Dikarya</taxon>
        <taxon>Ascomycota</taxon>
        <taxon>Pezizomycotina</taxon>
        <taxon>Sordariomycetes</taxon>
        <taxon>Hypocreomycetidae</taxon>
        <taxon>Hypocreales</taxon>
        <taxon>Stachybotryaceae</taxon>
        <taxon>Stachybotrys</taxon>
    </lineage>
</organism>
<keyword evidence="3" id="KW-1185">Reference proteome</keyword>
<accession>A0A8K0WJK2</accession>
<dbReference type="AlphaFoldDB" id="A0A8K0WJK2"/>
<protein>
    <recommendedName>
        <fullName evidence="4">Calcium uniporter protein</fullName>
    </recommendedName>
</protein>
<evidence type="ECO:0008006" key="4">
    <source>
        <dbReference type="Google" id="ProtNLM"/>
    </source>
</evidence>
<feature type="transmembrane region" description="Helical" evidence="1">
    <location>
        <begin position="186"/>
        <end position="203"/>
    </location>
</feature>
<sequence>MSSDDQAETTALLFSLQSGSRSPKPCNTMAISTYMNNRTSERLQLILSQCETLGDIDSEMWDDFEIHRRGAETYLNQYIDALEKTHKVRGRYVWEDNSGDEETLPPADVALGQPHSDPEALVREQSRLNISHDSLEWHLRAMQETLGFLKSRLVRSTCKPASHFAAASTTVVATASWLYFESSIFPVMPFVWVTGMGIIGYCYKDTATEWIQKRIMRWRQEIVEDLLKKLYQDKIIEADRENLKWLAY</sequence>
<dbReference type="Proteomes" id="UP000813444">
    <property type="component" value="Unassembled WGS sequence"/>
</dbReference>
<keyword evidence="1" id="KW-0472">Membrane</keyword>
<keyword evidence="1" id="KW-0812">Transmembrane</keyword>
<reference evidence="2" key="1">
    <citation type="journal article" date="2021" name="Nat. Commun.">
        <title>Genetic determinants of endophytism in the Arabidopsis root mycobiome.</title>
        <authorList>
            <person name="Mesny F."/>
            <person name="Miyauchi S."/>
            <person name="Thiergart T."/>
            <person name="Pickel B."/>
            <person name="Atanasova L."/>
            <person name="Karlsson M."/>
            <person name="Huettel B."/>
            <person name="Barry K.W."/>
            <person name="Haridas S."/>
            <person name="Chen C."/>
            <person name="Bauer D."/>
            <person name="Andreopoulos W."/>
            <person name="Pangilinan J."/>
            <person name="LaButti K."/>
            <person name="Riley R."/>
            <person name="Lipzen A."/>
            <person name="Clum A."/>
            <person name="Drula E."/>
            <person name="Henrissat B."/>
            <person name="Kohler A."/>
            <person name="Grigoriev I.V."/>
            <person name="Martin F.M."/>
            <person name="Hacquard S."/>
        </authorList>
    </citation>
    <scope>NUCLEOTIDE SEQUENCE</scope>
    <source>
        <strain evidence="2">MPI-CAGE-CH-0235</strain>
    </source>
</reference>
<evidence type="ECO:0000313" key="2">
    <source>
        <dbReference type="EMBL" id="KAH7303025.1"/>
    </source>
</evidence>
<comment type="caution">
    <text evidence="2">The sequence shown here is derived from an EMBL/GenBank/DDBJ whole genome shotgun (WGS) entry which is preliminary data.</text>
</comment>